<reference evidence="1 2" key="1">
    <citation type="submission" date="2013-11" db="EMBL/GenBank/DDBJ databases">
        <title>Opisthorchis viverrini - life in the bile duct.</title>
        <authorList>
            <person name="Young N.D."/>
            <person name="Nagarajan N."/>
            <person name="Lin S.J."/>
            <person name="Korhonen P.K."/>
            <person name="Jex A.R."/>
            <person name="Hall R.S."/>
            <person name="Safavi-Hemami H."/>
            <person name="Kaewkong W."/>
            <person name="Bertrand D."/>
            <person name="Gao S."/>
            <person name="Seet Q."/>
            <person name="Wongkham S."/>
            <person name="Teh B.T."/>
            <person name="Wongkham C."/>
            <person name="Intapan P.M."/>
            <person name="Maleewong W."/>
            <person name="Yang X."/>
            <person name="Hu M."/>
            <person name="Wang Z."/>
            <person name="Hofmann A."/>
            <person name="Sternberg P.W."/>
            <person name="Tan P."/>
            <person name="Wang J."/>
            <person name="Gasser R.B."/>
        </authorList>
    </citation>
    <scope>NUCLEOTIDE SEQUENCE [LARGE SCALE GENOMIC DNA]</scope>
</reference>
<dbReference type="KEGG" id="ovi:T265_12629"/>
<organism evidence="1 2">
    <name type="scientific">Opisthorchis viverrini</name>
    <name type="common">Southeast Asian liver fluke</name>
    <dbReference type="NCBI Taxonomy" id="6198"/>
    <lineage>
        <taxon>Eukaryota</taxon>
        <taxon>Metazoa</taxon>
        <taxon>Spiralia</taxon>
        <taxon>Lophotrochozoa</taxon>
        <taxon>Platyhelminthes</taxon>
        <taxon>Trematoda</taxon>
        <taxon>Digenea</taxon>
        <taxon>Opisthorchiida</taxon>
        <taxon>Opisthorchiata</taxon>
        <taxon>Opisthorchiidae</taxon>
        <taxon>Opisthorchis</taxon>
    </lineage>
</organism>
<gene>
    <name evidence="1" type="ORF">T265_12629</name>
</gene>
<sequence>MRGERVTTTPPTQANATNQLHEVLNIYHFSRGAKRIYEKAHYSHVFPISSITVTPGRLTGTLRNIRTTDRRKLSQISNLAGWPSIPLTCRCHNNHFLVFSVSQSQILSSSLVRIQRLCRVLNSAHLKCEAILLPPIRQRPKRF</sequence>
<accession>A0A075A4R4</accession>
<dbReference type="AlphaFoldDB" id="A0A075A4R4"/>
<feature type="non-terminal residue" evidence="1">
    <location>
        <position position="143"/>
    </location>
</feature>
<dbReference type="CTD" id="20326797"/>
<dbReference type="Proteomes" id="UP000054324">
    <property type="component" value="Unassembled WGS sequence"/>
</dbReference>
<dbReference type="RefSeq" id="XP_009162975.1">
    <property type="nucleotide sequence ID" value="XM_009164711.1"/>
</dbReference>
<dbReference type="EMBL" id="KL596626">
    <property type="protein sequence ID" value="KER33262.1"/>
    <property type="molecule type" value="Genomic_DNA"/>
</dbReference>
<dbReference type="GeneID" id="20326797"/>
<protein>
    <submittedName>
        <fullName evidence="1">Uncharacterized protein</fullName>
    </submittedName>
</protein>
<keyword evidence="2" id="KW-1185">Reference proteome</keyword>
<evidence type="ECO:0000313" key="2">
    <source>
        <dbReference type="Proteomes" id="UP000054324"/>
    </source>
</evidence>
<name>A0A075A4R4_OPIVI</name>
<evidence type="ECO:0000313" key="1">
    <source>
        <dbReference type="EMBL" id="KER33262.1"/>
    </source>
</evidence>
<proteinExistence type="predicted"/>